<evidence type="ECO:0000313" key="3">
    <source>
        <dbReference type="Proteomes" id="UP000640489"/>
    </source>
</evidence>
<proteinExistence type="predicted"/>
<dbReference type="Proteomes" id="UP000640489">
    <property type="component" value="Unassembled WGS sequence"/>
</dbReference>
<feature type="domain" description="Protein glutaminase" evidence="1">
    <location>
        <begin position="194"/>
        <end position="312"/>
    </location>
</feature>
<comment type="caution">
    <text evidence="2">The sequence shown here is derived from an EMBL/GenBank/DDBJ whole genome shotgun (WGS) entry which is preliminary data.</text>
</comment>
<name>A0A930V909_9ACTN</name>
<protein>
    <recommendedName>
        <fullName evidence="1">Protein glutaminase domain-containing protein</fullName>
    </recommendedName>
</protein>
<dbReference type="Gene3D" id="3.10.620.30">
    <property type="match status" value="1"/>
</dbReference>
<evidence type="ECO:0000259" key="1">
    <source>
        <dbReference type="Pfam" id="PF18626"/>
    </source>
</evidence>
<evidence type="ECO:0000313" key="2">
    <source>
        <dbReference type="EMBL" id="MBF4762152.1"/>
    </source>
</evidence>
<keyword evidence="3" id="KW-1185">Reference proteome</keyword>
<accession>A0A930V909</accession>
<gene>
    <name evidence="2" type="ORF">ISU07_03350</name>
</gene>
<reference evidence="2" key="1">
    <citation type="submission" date="2020-11" db="EMBL/GenBank/DDBJ databases">
        <title>Nocardioides sp. nov., isolated from Soil of Cynanchum wilfordii Hemsley rhizosphere.</title>
        <authorList>
            <person name="Lee J.-S."/>
            <person name="Suh M.K."/>
            <person name="Kim J.-S."/>
        </authorList>
    </citation>
    <scope>NUCLEOTIDE SEQUENCE</scope>
    <source>
        <strain evidence="2">KCTC 19275</strain>
    </source>
</reference>
<sequence>MRDENGIIAGSVEVQRGPDGESVVVLDGERRVRLGAEEARSRALLQVLEALGERRHPVYVEVEPGTDVVARVLIPRITRVDRIEERDRELVLQLAGSHAVVRLGLDEPASDEVVAEVRRSAESRSLVLVVEDERHRVLDVVAFTPAPDGPELPPFPHLPVLKPDFPRPPFWRWWWGWLIWWLWWRWLCPSLTRAQAAFDQMSALTCAPITAPAPCITFMYPDDGCFARAHEMCRLMRASGLRPGKIWNYESSGHVLHVDTRNHPSCFVEWWYHVAPTLCVRTGPWWWPFLTTRMVIDPALFTGPVTTADWKAIQQDPGSTLTPTGWEPFWPDGTTDPTFSETNYWLDYFRMQLVLRSAQSGPPPYSNC</sequence>
<dbReference type="EMBL" id="JADKPN010000001">
    <property type="protein sequence ID" value="MBF4762152.1"/>
    <property type="molecule type" value="Genomic_DNA"/>
</dbReference>
<dbReference type="AlphaFoldDB" id="A0A930V909"/>
<dbReference type="Pfam" id="PF18626">
    <property type="entry name" value="Gln_deamidase_2"/>
    <property type="match status" value="1"/>
</dbReference>
<dbReference type="RefSeq" id="WP_194705297.1">
    <property type="nucleotide sequence ID" value="NZ_JADKPN010000001.1"/>
</dbReference>
<dbReference type="InterPro" id="IPR041325">
    <property type="entry name" value="Gln_deamidase_2"/>
</dbReference>
<organism evidence="2 3">
    <name type="scientific">Nocardioides islandensis</name>
    <dbReference type="NCBI Taxonomy" id="433663"/>
    <lineage>
        <taxon>Bacteria</taxon>
        <taxon>Bacillati</taxon>
        <taxon>Actinomycetota</taxon>
        <taxon>Actinomycetes</taxon>
        <taxon>Propionibacteriales</taxon>
        <taxon>Nocardioidaceae</taxon>
        <taxon>Nocardioides</taxon>
    </lineage>
</organism>